<accession>B8J946</accession>
<dbReference type="InterPro" id="IPR004813">
    <property type="entry name" value="OPT"/>
</dbReference>
<evidence type="ECO:0000256" key="6">
    <source>
        <dbReference type="SAM" id="Phobius"/>
    </source>
</evidence>
<evidence type="ECO:0000256" key="5">
    <source>
        <dbReference type="ARBA" id="ARBA00023136"/>
    </source>
</evidence>
<sequence length="540" mass="52384">MSLTPRAVLAGSVFGLLLAAGNVYMGLRTGFWEIGIVTATVLAAAVYPLLGRRLDATDATITQSIATGTGAAPAVAGLLGAVPALELMGAAPPAWTVVAFGIGAGVLGLLLAHGLRRRLLEEEALPFPSGIAAAEVLRTHAGSGARALTVSGVLAAALTALRDGPGLVPAMLLTGGRAGALGLGVALSPMLAGAGALVGVANASALAAGSALAFFVITPILVRTGAIADVTFVSSAAWLLWPGVGLVLGGSVVSLVADLRAFGAGVADLGALLRGASRSRVALAFTVGAAILMVGAAHVGFGLHLGVAALVAVPSLLGAVACARVAGRTDVAPIGEVGQVLQGGAGALGTGAVAATAAGALPSSVGGQAAISLWSLRAGARLGVPPALQLRAQILGIVLGIAAAVPLYRAFVHAHALGSVELPAPTALRWRALAEAVGGGGHLPHGALLLLVAGTLAGALLEVAGRGRLRGKVPTPGALGLGFLVPAHYVGTMLLGALLGAWQARRGRGTAVEPVAAGAIVGESLVALIAAAVASGAGPR</sequence>
<evidence type="ECO:0000313" key="7">
    <source>
        <dbReference type="EMBL" id="ACL65452.1"/>
    </source>
</evidence>
<keyword evidence="8" id="KW-1185">Reference proteome</keyword>
<dbReference type="PANTHER" id="PTHR31645">
    <property type="entry name" value="OLIGOPEPTIDE TRANSPORTER YGL114W-RELATED"/>
    <property type="match status" value="1"/>
</dbReference>
<dbReference type="KEGG" id="acp:A2cp1_2111"/>
<proteinExistence type="predicted"/>
<evidence type="ECO:0000256" key="2">
    <source>
        <dbReference type="ARBA" id="ARBA00022448"/>
    </source>
</evidence>
<gene>
    <name evidence="7" type="ordered locus">A2cp1_2111</name>
</gene>
<dbReference type="GO" id="GO:0016020">
    <property type="term" value="C:membrane"/>
    <property type="evidence" value="ECO:0007669"/>
    <property type="project" value="UniProtKB-SubCell"/>
</dbReference>
<feature type="transmembrane region" description="Helical" evidence="6">
    <location>
        <begin position="31"/>
        <end position="50"/>
    </location>
</feature>
<evidence type="ECO:0000256" key="3">
    <source>
        <dbReference type="ARBA" id="ARBA00022692"/>
    </source>
</evidence>
<keyword evidence="2" id="KW-0813">Transport</keyword>
<dbReference type="HOGENOM" id="CLU_018238_1_1_7"/>
<dbReference type="GO" id="GO:0035673">
    <property type="term" value="F:oligopeptide transmembrane transporter activity"/>
    <property type="evidence" value="ECO:0007669"/>
    <property type="project" value="InterPro"/>
</dbReference>
<protein>
    <submittedName>
        <fullName evidence="7">Oligopeptide transporter, OPT superfamily</fullName>
    </submittedName>
</protein>
<dbReference type="AlphaFoldDB" id="B8J946"/>
<evidence type="ECO:0000313" key="8">
    <source>
        <dbReference type="Proteomes" id="UP000007089"/>
    </source>
</evidence>
<feature type="transmembrane region" description="Helical" evidence="6">
    <location>
        <begin position="62"/>
        <end position="82"/>
    </location>
</feature>
<dbReference type="Pfam" id="PF03169">
    <property type="entry name" value="OPT"/>
    <property type="match status" value="1"/>
</dbReference>
<feature type="transmembrane region" description="Helical" evidence="6">
    <location>
        <begin position="167"/>
        <end position="187"/>
    </location>
</feature>
<organism evidence="7 8">
    <name type="scientific">Anaeromyxobacter dehalogenans (strain ATCC BAA-258 / DSM 21875 / 2CP-1)</name>
    <dbReference type="NCBI Taxonomy" id="455488"/>
    <lineage>
        <taxon>Bacteria</taxon>
        <taxon>Pseudomonadati</taxon>
        <taxon>Myxococcota</taxon>
        <taxon>Myxococcia</taxon>
        <taxon>Myxococcales</taxon>
        <taxon>Cystobacterineae</taxon>
        <taxon>Anaeromyxobacteraceae</taxon>
        <taxon>Anaeromyxobacter</taxon>
    </lineage>
</organism>
<dbReference type="Proteomes" id="UP000007089">
    <property type="component" value="Chromosome"/>
</dbReference>
<dbReference type="InterPro" id="IPR045035">
    <property type="entry name" value="YSL-like"/>
</dbReference>
<keyword evidence="4 6" id="KW-1133">Transmembrane helix</keyword>
<dbReference type="PANTHER" id="PTHR31645:SF0">
    <property type="entry name" value="OLIGOPEPTIDE TRANSPORTER YGL114W-RELATED"/>
    <property type="match status" value="1"/>
</dbReference>
<dbReference type="RefSeq" id="WP_012633304.1">
    <property type="nucleotide sequence ID" value="NC_011891.1"/>
</dbReference>
<feature type="transmembrane region" description="Helical" evidence="6">
    <location>
        <begin position="281"/>
        <end position="301"/>
    </location>
</feature>
<reference evidence="7" key="1">
    <citation type="submission" date="2009-01" db="EMBL/GenBank/DDBJ databases">
        <title>Complete sequence of Anaeromyxobacter dehalogenans 2CP-1.</title>
        <authorList>
            <consortium name="US DOE Joint Genome Institute"/>
            <person name="Lucas S."/>
            <person name="Copeland A."/>
            <person name="Lapidus A."/>
            <person name="Glavina del Rio T."/>
            <person name="Dalin E."/>
            <person name="Tice H."/>
            <person name="Bruce D."/>
            <person name="Goodwin L."/>
            <person name="Pitluck S."/>
            <person name="Saunders E."/>
            <person name="Brettin T."/>
            <person name="Detter J.C."/>
            <person name="Han C."/>
            <person name="Larimer F."/>
            <person name="Land M."/>
            <person name="Hauser L."/>
            <person name="Kyrpides N."/>
            <person name="Ovchinnikova G."/>
            <person name="Beliaev A.S."/>
            <person name="Richardson P."/>
        </authorList>
    </citation>
    <scope>NUCLEOTIDE SEQUENCE</scope>
    <source>
        <strain evidence="7">2CP-1</strain>
    </source>
</reference>
<keyword evidence="5 6" id="KW-0472">Membrane</keyword>
<evidence type="ECO:0000256" key="4">
    <source>
        <dbReference type="ARBA" id="ARBA00022989"/>
    </source>
</evidence>
<feature type="transmembrane region" description="Helical" evidence="6">
    <location>
        <begin position="194"/>
        <end position="218"/>
    </location>
</feature>
<feature type="transmembrane region" description="Helical" evidence="6">
    <location>
        <begin position="390"/>
        <end position="411"/>
    </location>
</feature>
<feature type="transmembrane region" description="Helical" evidence="6">
    <location>
        <begin position="307"/>
        <end position="326"/>
    </location>
</feature>
<feature type="transmembrane region" description="Helical" evidence="6">
    <location>
        <begin position="238"/>
        <end position="260"/>
    </location>
</feature>
<comment type="subcellular location">
    <subcellularLocation>
        <location evidence="1">Membrane</location>
        <topology evidence="1">Multi-pass membrane protein</topology>
    </subcellularLocation>
</comment>
<feature type="transmembrane region" description="Helical" evidence="6">
    <location>
        <begin position="94"/>
        <end position="112"/>
    </location>
</feature>
<keyword evidence="3 6" id="KW-0812">Transmembrane</keyword>
<feature type="transmembrane region" description="Helical" evidence="6">
    <location>
        <begin position="144"/>
        <end position="161"/>
    </location>
</feature>
<name>B8J946_ANAD2</name>
<dbReference type="EMBL" id="CP001359">
    <property type="protein sequence ID" value="ACL65452.1"/>
    <property type="molecule type" value="Genomic_DNA"/>
</dbReference>
<evidence type="ECO:0000256" key="1">
    <source>
        <dbReference type="ARBA" id="ARBA00004141"/>
    </source>
</evidence>
<feature type="transmembrane region" description="Helical" evidence="6">
    <location>
        <begin position="447"/>
        <end position="465"/>
    </location>
</feature>
<feature type="transmembrane region" description="Helical" evidence="6">
    <location>
        <begin position="514"/>
        <end position="534"/>
    </location>
</feature>
<feature type="transmembrane region" description="Helical" evidence="6">
    <location>
        <begin position="477"/>
        <end position="502"/>
    </location>
</feature>